<dbReference type="EMBL" id="CP002919">
    <property type="protein sequence ID" value="AFS52996.1"/>
    <property type="molecule type" value="Genomic_DNA"/>
</dbReference>
<feature type="compositionally biased region" description="Low complexity" evidence="1">
    <location>
        <begin position="1"/>
        <end position="14"/>
    </location>
</feature>
<dbReference type="PATRIC" id="fig|1048260.3.peg.830"/>
<gene>
    <name evidence="2" type="ordered locus">LFML04_0762</name>
</gene>
<evidence type="ECO:0000313" key="2">
    <source>
        <dbReference type="EMBL" id="AFS52996.1"/>
    </source>
</evidence>
<sequence length="49" mass="5346">MREFGGFLIEIGGEASDPENPPGKKEKIGSQKRKRQRGFSGRNAGGIKE</sequence>
<dbReference type="HOGENOM" id="CLU_3137239_0_0_0"/>
<evidence type="ECO:0000313" key="3">
    <source>
        <dbReference type="Proteomes" id="UP000006177"/>
    </source>
</evidence>
<dbReference type="Proteomes" id="UP000006177">
    <property type="component" value="Chromosome"/>
</dbReference>
<feature type="region of interest" description="Disordered" evidence="1">
    <location>
        <begin position="1"/>
        <end position="49"/>
    </location>
</feature>
<name>J9Z9Z1_LEPFM</name>
<dbReference type="AlphaFoldDB" id="J9Z9Z1"/>
<protein>
    <submittedName>
        <fullName evidence="2">Uncharacterized protein</fullName>
    </submittedName>
</protein>
<evidence type="ECO:0000256" key="1">
    <source>
        <dbReference type="SAM" id="MobiDB-lite"/>
    </source>
</evidence>
<dbReference type="STRING" id="1048260.LFML04_0762"/>
<dbReference type="KEGG" id="lfi:LFML04_0762"/>
<accession>J9Z9Z1</accession>
<proteinExistence type="predicted"/>
<reference evidence="2 3" key="1">
    <citation type="journal article" date="2011" name="J. Microbiol.">
        <title>Complete genome of Leptospirillum ferriphilum ML-04 provides insight into its physiology and environmental adaptation.</title>
        <authorList>
            <person name="Mi S."/>
            <person name="Song J."/>
            <person name="Lin J."/>
            <person name="Che Y."/>
            <person name="Zheng H."/>
            <person name="Lin J."/>
        </authorList>
    </citation>
    <scope>NUCLEOTIDE SEQUENCE [LARGE SCALE GENOMIC DNA]</scope>
    <source>
        <strain evidence="2 3">ML-04</strain>
    </source>
</reference>
<organism evidence="2 3">
    <name type="scientific">Leptospirillum ferriphilum (strain ML-04)</name>
    <dbReference type="NCBI Taxonomy" id="1048260"/>
    <lineage>
        <taxon>Bacteria</taxon>
        <taxon>Pseudomonadati</taxon>
        <taxon>Nitrospirota</taxon>
        <taxon>Nitrospiria</taxon>
        <taxon>Nitrospirales</taxon>
        <taxon>Nitrospiraceae</taxon>
        <taxon>Leptospirillum</taxon>
    </lineage>
</organism>